<gene>
    <name evidence="2" type="ORF">PS659_00017</name>
</gene>
<dbReference type="EMBL" id="CABVGY010000001">
    <property type="protein sequence ID" value="VVM35712.1"/>
    <property type="molecule type" value="Genomic_DNA"/>
</dbReference>
<reference evidence="2 3" key="1">
    <citation type="submission" date="2019-09" db="EMBL/GenBank/DDBJ databases">
        <authorList>
            <person name="Chandra G."/>
            <person name="Truman W A."/>
        </authorList>
    </citation>
    <scope>NUCLEOTIDE SEQUENCE [LARGE SCALE GENOMIC DNA]</scope>
    <source>
        <strain evidence="2">PS659</strain>
    </source>
</reference>
<evidence type="ECO:0000313" key="2">
    <source>
        <dbReference type="EMBL" id="VVM35712.1"/>
    </source>
</evidence>
<dbReference type="RefSeq" id="WP_224791432.1">
    <property type="nucleotide sequence ID" value="NZ_CABVGY010000001.1"/>
</dbReference>
<evidence type="ECO:0008006" key="4">
    <source>
        <dbReference type="Google" id="ProtNLM"/>
    </source>
</evidence>
<name>A0A5E6NZS2_PSEFL</name>
<dbReference type="Proteomes" id="UP000326729">
    <property type="component" value="Unassembled WGS sequence"/>
</dbReference>
<feature type="signal peptide" evidence="1">
    <location>
        <begin position="1"/>
        <end position="22"/>
    </location>
</feature>
<keyword evidence="1" id="KW-0732">Signal</keyword>
<sequence length="111" mass="12282" precursor="true">MKLLKNFVTVSFGLLLSLKAMADDKGIYSAKLSCVETNKKAPNSVKTGYQVQTGYRIDDFHSFTVAAIDPMRPQSQIFSSKIDPRNVQQLNDSSSASKYAFSAELELIRGL</sequence>
<evidence type="ECO:0000256" key="1">
    <source>
        <dbReference type="SAM" id="SignalP"/>
    </source>
</evidence>
<dbReference type="AlphaFoldDB" id="A0A5E6NZS2"/>
<protein>
    <recommendedName>
        <fullName evidence="4">Adhesin</fullName>
    </recommendedName>
</protein>
<feature type="chain" id="PRO_5022709218" description="Adhesin" evidence="1">
    <location>
        <begin position="23"/>
        <end position="111"/>
    </location>
</feature>
<organism evidence="2 3">
    <name type="scientific">Pseudomonas fluorescens</name>
    <dbReference type="NCBI Taxonomy" id="294"/>
    <lineage>
        <taxon>Bacteria</taxon>
        <taxon>Pseudomonadati</taxon>
        <taxon>Pseudomonadota</taxon>
        <taxon>Gammaproteobacteria</taxon>
        <taxon>Pseudomonadales</taxon>
        <taxon>Pseudomonadaceae</taxon>
        <taxon>Pseudomonas</taxon>
    </lineage>
</organism>
<proteinExistence type="predicted"/>
<evidence type="ECO:0000313" key="3">
    <source>
        <dbReference type="Proteomes" id="UP000326729"/>
    </source>
</evidence>
<accession>A0A5E6NZS2</accession>